<dbReference type="OrthoDB" id="1082056at2"/>
<feature type="transmembrane region" description="Helical" evidence="1">
    <location>
        <begin position="357"/>
        <end position="377"/>
    </location>
</feature>
<gene>
    <name evidence="2" type="ORF">H2LOC_013405</name>
</gene>
<evidence type="ECO:0000313" key="2">
    <source>
        <dbReference type="EMBL" id="QGM46612.1"/>
    </source>
</evidence>
<evidence type="ECO:0008006" key="4">
    <source>
        <dbReference type="Google" id="ProtNLM"/>
    </source>
</evidence>
<keyword evidence="1" id="KW-1133">Transmembrane helix</keyword>
<reference evidence="2 3" key="1">
    <citation type="submission" date="2019-11" db="EMBL/GenBank/DDBJ databases">
        <title>The genome sequence of Methylocystis heyeri.</title>
        <authorList>
            <person name="Oshkin I.Y."/>
            <person name="Miroshnikov K."/>
            <person name="Dedysh S.N."/>
        </authorList>
    </citation>
    <scope>NUCLEOTIDE SEQUENCE [LARGE SCALE GENOMIC DNA]</scope>
    <source>
        <strain evidence="2 3">H2</strain>
    </source>
</reference>
<keyword evidence="3" id="KW-1185">Reference proteome</keyword>
<name>A0A6B8KG74_9HYPH</name>
<protein>
    <recommendedName>
        <fullName evidence="4">Glycosyltransferase RgtA/B/C/D-like domain-containing protein</fullName>
    </recommendedName>
</protein>
<feature type="transmembrane region" description="Helical" evidence="1">
    <location>
        <begin position="270"/>
        <end position="293"/>
    </location>
</feature>
<evidence type="ECO:0000313" key="3">
    <source>
        <dbReference type="Proteomes" id="UP000309061"/>
    </source>
</evidence>
<keyword evidence="1" id="KW-0472">Membrane</keyword>
<proteinExistence type="predicted"/>
<organism evidence="2 3">
    <name type="scientific">Methylocystis heyeri</name>
    <dbReference type="NCBI Taxonomy" id="391905"/>
    <lineage>
        <taxon>Bacteria</taxon>
        <taxon>Pseudomonadati</taxon>
        <taxon>Pseudomonadota</taxon>
        <taxon>Alphaproteobacteria</taxon>
        <taxon>Hyphomicrobiales</taxon>
        <taxon>Methylocystaceae</taxon>
        <taxon>Methylocystis</taxon>
    </lineage>
</organism>
<dbReference type="AlphaFoldDB" id="A0A6B8KG74"/>
<feature type="transmembrane region" description="Helical" evidence="1">
    <location>
        <begin position="236"/>
        <end position="258"/>
    </location>
</feature>
<accession>A0A6B8KG74</accession>
<keyword evidence="1" id="KW-0812">Transmembrane</keyword>
<evidence type="ECO:0000256" key="1">
    <source>
        <dbReference type="SAM" id="Phobius"/>
    </source>
</evidence>
<feature type="transmembrane region" description="Helical" evidence="1">
    <location>
        <begin position="412"/>
        <end position="431"/>
    </location>
</feature>
<feature type="transmembrane region" description="Helical" evidence="1">
    <location>
        <begin position="300"/>
        <end position="318"/>
    </location>
</feature>
<feature type="transmembrane region" description="Helical" evidence="1">
    <location>
        <begin position="197"/>
        <end position="224"/>
    </location>
</feature>
<dbReference type="EMBL" id="CP046052">
    <property type="protein sequence ID" value="QGM46612.1"/>
    <property type="molecule type" value="Genomic_DNA"/>
</dbReference>
<dbReference type="KEGG" id="mhey:H2LOC_013405"/>
<sequence>MTAPGAEPAHSPARGFPIWASVALALLCAVALTWSRALEIWRSGAFFDSDDAMRAVQVRDLLAGQSWFDMTAWRLDPPNGVVSHWSRVVDAPLAALESFFRLFLAPQYAERIVRLLFPLALLAALLRLAAWLSYILAPSASQHLAVLLAFLSGAALTQFIPGRIDHHAPQIVLLLTALGLFLKGIEAEKARAMAGASLAMSVSIAISLENAPFFAVMLAALPALFVVDGERMRAPLAWFAASGLLCFPLLYGATVAPARYLVSACDAYSWVYLAAAFTGLLGLAALAALAPYARTPAARAAAAAAAGAAVVATMAAVAPKCLGDPLAGIDPLVREFWLSHVTEATPLLKFRDGESNVVIMIALPVAIGLAATLWEAFSAKQAAARRRRLVLAGVIAAGFAAGLWQVRVFTSTMPIAMIALAGTAGAVAGFLTRGFSAVTRGLTAAIICFAVSPMGVAAALPVGEGTAEMAEQQKSKAACLQPKTLEPLAALDPAPVAAPFDLGPYLLAYTPHSAFAGPYHRDNHGNRIVIDAFLAPPDQAERILRAAGARLLLWCHYEPGGFAKKAPDGLGAALARGEIPSWLAPLPQTSERLLVFALRP</sequence>
<feature type="transmembrane region" description="Helical" evidence="1">
    <location>
        <begin position="443"/>
        <end position="463"/>
    </location>
</feature>
<feature type="transmembrane region" description="Helical" evidence="1">
    <location>
        <begin position="389"/>
        <end position="406"/>
    </location>
</feature>
<dbReference type="Proteomes" id="UP000309061">
    <property type="component" value="Chromosome"/>
</dbReference>
<feature type="transmembrane region" description="Helical" evidence="1">
    <location>
        <begin position="16"/>
        <end position="34"/>
    </location>
</feature>
<feature type="transmembrane region" description="Helical" evidence="1">
    <location>
        <begin position="115"/>
        <end position="137"/>
    </location>
</feature>
<dbReference type="RefSeq" id="WP_136496841.1">
    <property type="nucleotide sequence ID" value="NZ_CP046052.1"/>
</dbReference>